<comment type="caution">
    <text evidence="4">The sequence shown here is derived from an EMBL/GenBank/DDBJ whole genome shotgun (WGS) entry which is preliminary data.</text>
</comment>
<dbReference type="AlphaFoldDB" id="A0A7W2ECC3"/>
<comment type="similarity">
    <text evidence="1">Belongs to the transferase hexapeptide repeat family.</text>
</comment>
<dbReference type="SUPFAM" id="SSF51161">
    <property type="entry name" value="Trimeric LpxA-like enzymes"/>
    <property type="match status" value="1"/>
</dbReference>
<keyword evidence="5" id="KW-1185">Reference proteome</keyword>
<dbReference type="Proteomes" id="UP000523682">
    <property type="component" value="Unassembled WGS sequence"/>
</dbReference>
<sequence>MAHIRSGRWYLPGGEEPSACSAEVCRALRELNGPALTDPQRSAELLREIFPQGELPEVFAPLYVELGANTEFGPGCFLNFNCVILDLADINIGARTLFGPGCQLITVEHPVTDHARRAQGWERARPITIGEDCWFGAGAMVMPGVSIGDRVVVAAGSVVTRDVPSDTLVAGVPAARKRELIDVPPAPNAQQQTTPRPRRAWPPPTSTGRAEAPAPSRGLPP</sequence>
<protein>
    <submittedName>
        <fullName evidence="4">Sugar O-acetyltransferase</fullName>
    </submittedName>
</protein>
<dbReference type="PANTHER" id="PTHR23416:SF23">
    <property type="entry name" value="ACETYLTRANSFERASE C18B11.09C-RELATED"/>
    <property type="match status" value="1"/>
</dbReference>
<dbReference type="EMBL" id="JACDTZ010000002">
    <property type="protein sequence ID" value="MBA5245084.1"/>
    <property type="molecule type" value="Genomic_DNA"/>
</dbReference>
<dbReference type="InterPro" id="IPR001451">
    <property type="entry name" value="Hexapep"/>
</dbReference>
<evidence type="ECO:0000313" key="5">
    <source>
        <dbReference type="Proteomes" id="UP000523682"/>
    </source>
</evidence>
<evidence type="ECO:0000313" key="4">
    <source>
        <dbReference type="EMBL" id="MBA5245084.1"/>
    </source>
</evidence>
<organism evidence="4 5">
    <name type="scientific">Corynebacterium haemomassiliense</name>
    <dbReference type="NCBI Taxonomy" id="2754726"/>
    <lineage>
        <taxon>Bacteria</taxon>
        <taxon>Bacillati</taxon>
        <taxon>Actinomycetota</taxon>
        <taxon>Actinomycetes</taxon>
        <taxon>Mycobacteriales</taxon>
        <taxon>Corynebacteriaceae</taxon>
        <taxon>Corynebacterium</taxon>
    </lineage>
</organism>
<dbReference type="InterPro" id="IPR051159">
    <property type="entry name" value="Hexapeptide_acetyltransf"/>
</dbReference>
<dbReference type="Pfam" id="PF14602">
    <property type="entry name" value="Hexapep_2"/>
    <property type="match status" value="1"/>
</dbReference>
<evidence type="ECO:0000256" key="3">
    <source>
        <dbReference type="SAM" id="MobiDB-lite"/>
    </source>
</evidence>
<proteinExistence type="inferred from homology"/>
<evidence type="ECO:0000256" key="2">
    <source>
        <dbReference type="ARBA" id="ARBA00022679"/>
    </source>
</evidence>
<reference evidence="4 5" key="1">
    <citation type="submission" date="2020-07" db="EMBL/GenBank/DDBJ databases">
        <title>Draft genome and description of Corynebacterium haemomassiliense strain Marseile-Q3615 sp. nov.</title>
        <authorList>
            <person name="Boxberger M."/>
            <person name="La Scola B."/>
        </authorList>
    </citation>
    <scope>NUCLEOTIDE SEQUENCE [LARGE SCALE GENOMIC DNA]</scope>
    <source>
        <strain evidence="4 5">Marseille-Q3615</strain>
    </source>
</reference>
<dbReference type="InterPro" id="IPR011004">
    <property type="entry name" value="Trimer_LpxA-like_sf"/>
</dbReference>
<keyword evidence="2 4" id="KW-0808">Transferase</keyword>
<gene>
    <name evidence="4" type="ORF">H0193_09760</name>
</gene>
<dbReference type="CDD" id="cd03357">
    <property type="entry name" value="LbH_MAT_GAT"/>
    <property type="match status" value="1"/>
</dbReference>
<accession>A0A7W2ECC3</accession>
<name>A0A7W2ECC3_9CORY</name>
<dbReference type="PANTHER" id="PTHR23416">
    <property type="entry name" value="SIALIC ACID SYNTHASE-RELATED"/>
    <property type="match status" value="1"/>
</dbReference>
<feature type="region of interest" description="Disordered" evidence="3">
    <location>
        <begin position="180"/>
        <end position="221"/>
    </location>
</feature>
<dbReference type="GO" id="GO:0008374">
    <property type="term" value="F:O-acyltransferase activity"/>
    <property type="evidence" value="ECO:0007669"/>
    <property type="project" value="TreeGrafter"/>
</dbReference>
<dbReference type="Gene3D" id="2.160.10.10">
    <property type="entry name" value="Hexapeptide repeat proteins"/>
    <property type="match status" value="1"/>
</dbReference>
<evidence type="ECO:0000256" key="1">
    <source>
        <dbReference type="ARBA" id="ARBA00007274"/>
    </source>
</evidence>